<accession>A0ABS8DBG7</accession>
<sequence>MQKERETENFVSLGTDLKEARKVLGLSRRALAEKVNIDPRYLANIENSGSLPSLPVFYQLVKICKLPVERYFFPADSELDGKERERTVLKLELCPKEYLPIIEAAIDGAISLKETGEA</sequence>
<keyword evidence="3" id="KW-1185">Reference proteome</keyword>
<dbReference type="InterPro" id="IPR010982">
    <property type="entry name" value="Lambda_DNA-bd_dom_sf"/>
</dbReference>
<dbReference type="SUPFAM" id="SSF47413">
    <property type="entry name" value="lambda repressor-like DNA-binding domains"/>
    <property type="match status" value="1"/>
</dbReference>
<proteinExistence type="predicted"/>
<evidence type="ECO:0000313" key="3">
    <source>
        <dbReference type="Proteomes" id="UP001299546"/>
    </source>
</evidence>
<reference evidence="2 3" key="1">
    <citation type="submission" date="2021-10" db="EMBL/GenBank/DDBJ databases">
        <title>Collection of gut derived symbiotic bacterial strains cultured from healthy donors.</title>
        <authorList>
            <person name="Lin H."/>
            <person name="Littmann E."/>
            <person name="Kohout C."/>
            <person name="Pamer E.G."/>
        </authorList>
    </citation>
    <scope>NUCLEOTIDE SEQUENCE [LARGE SCALE GENOMIC DNA]</scope>
    <source>
        <strain evidence="2 3">DFI.1.165</strain>
    </source>
</reference>
<dbReference type="Pfam" id="PF01381">
    <property type="entry name" value="HTH_3"/>
    <property type="match status" value="1"/>
</dbReference>
<dbReference type="Gene3D" id="1.10.260.40">
    <property type="entry name" value="lambda repressor-like DNA-binding domains"/>
    <property type="match status" value="1"/>
</dbReference>
<organism evidence="2 3">
    <name type="scientific">Bariatricus massiliensis</name>
    <dbReference type="NCBI Taxonomy" id="1745713"/>
    <lineage>
        <taxon>Bacteria</taxon>
        <taxon>Bacillati</taxon>
        <taxon>Bacillota</taxon>
        <taxon>Clostridia</taxon>
        <taxon>Lachnospirales</taxon>
        <taxon>Lachnospiraceae</taxon>
        <taxon>Bariatricus</taxon>
    </lineage>
</organism>
<dbReference type="SMART" id="SM00530">
    <property type="entry name" value="HTH_XRE"/>
    <property type="match status" value="1"/>
</dbReference>
<evidence type="ECO:0000313" key="2">
    <source>
        <dbReference type="EMBL" id="MCB7385761.1"/>
    </source>
</evidence>
<dbReference type="CDD" id="cd00093">
    <property type="entry name" value="HTH_XRE"/>
    <property type="match status" value="1"/>
</dbReference>
<dbReference type="PROSITE" id="PS50943">
    <property type="entry name" value="HTH_CROC1"/>
    <property type="match status" value="1"/>
</dbReference>
<feature type="domain" description="HTH cro/C1-type" evidence="1">
    <location>
        <begin position="17"/>
        <end position="71"/>
    </location>
</feature>
<dbReference type="RefSeq" id="WP_066731656.1">
    <property type="nucleotide sequence ID" value="NZ_JAJCIQ010000001.1"/>
</dbReference>
<evidence type="ECO:0000259" key="1">
    <source>
        <dbReference type="PROSITE" id="PS50943"/>
    </source>
</evidence>
<gene>
    <name evidence="2" type="ORF">LIZ65_00530</name>
</gene>
<name>A0ABS8DBG7_9FIRM</name>
<protein>
    <submittedName>
        <fullName evidence="2">Helix-turn-helix domain-containing protein</fullName>
    </submittedName>
</protein>
<comment type="caution">
    <text evidence="2">The sequence shown here is derived from an EMBL/GenBank/DDBJ whole genome shotgun (WGS) entry which is preliminary data.</text>
</comment>
<dbReference type="Proteomes" id="UP001299546">
    <property type="component" value="Unassembled WGS sequence"/>
</dbReference>
<dbReference type="InterPro" id="IPR001387">
    <property type="entry name" value="Cro/C1-type_HTH"/>
</dbReference>
<dbReference type="EMBL" id="JAJCIS010000001">
    <property type="protein sequence ID" value="MCB7385761.1"/>
    <property type="molecule type" value="Genomic_DNA"/>
</dbReference>